<dbReference type="RefSeq" id="WP_093923295.1">
    <property type="nucleotide sequence ID" value="NZ_FOMW01000005.1"/>
</dbReference>
<comment type="similarity">
    <text evidence="2">Belongs to the ABC transporter superfamily.</text>
</comment>
<dbReference type="PROSITE" id="PS00211">
    <property type="entry name" value="ABC_TRANSPORTER_1"/>
    <property type="match status" value="1"/>
</dbReference>
<sequence length="340" mass="36474">MTAAPLLEIRDLRAAFRGPSGFVEAVRGVDFTLNAGEVLGIVGESGSGKSVAMMALLQLLPAQARVSGSAKFKGRELIGMPQRQIRHILGREIGCIFQDPLSAFNPVLTIGAQIIEAIRLHDRKISKRAALAQTIDLLASVSIPEPERRAQQYPHEFSGGMRQRAMIAMALANNPSLLIADEPTTALDVTVQAQILDLLRRLAQERDIGMVLITHDLGVVASMARDISVMYSGRVVETGSADSVFYDTCHPYTRGLIAAMPSLESVGTLLTPIDGTPPSIFDRPQGCSFAPRCGYALPACHETDPELRQIGTTRAACLRAEEIAAGTVRPTAPLSESLPV</sequence>
<accession>A0A1I1XVX8</accession>
<dbReference type="CDD" id="cd03257">
    <property type="entry name" value="ABC_NikE_OppD_transporters"/>
    <property type="match status" value="1"/>
</dbReference>
<dbReference type="NCBIfam" id="TIGR01727">
    <property type="entry name" value="oligo_HPY"/>
    <property type="match status" value="1"/>
</dbReference>
<keyword evidence="5" id="KW-0547">Nucleotide-binding</keyword>
<evidence type="ECO:0000256" key="3">
    <source>
        <dbReference type="ARBA" id="ARBA00022448"/>
    </source>
</evidence>
<keyword evidence="6 9" id="KW-0067">ATP-binding</keyword>
<keyword evidence="7" id="KW-0472">Membrane</keyword>
<dbReference type="PROSITE" id="PS50893">
    <property type="entry name" value="ABC_TRANSPORTER_2"/>
    <property type="match status" value="1"/>
</dbReference>
<feature type="domain" description="ABC transporter" evidence="8">
    <location>
        <begin position="7"/>
        <end position="257"/>
    </location>
</feature>
<keyword evidence="3" id="KW-0813">Transport</keyword>
<evidence type="ECO:0000313" key="9">
    <source>
        <dbReference type="EMBL" id="SFE10838.1"/>
    </source>
</evidence>
<dbReference type="InterPro" id="IPR027417">
    <property type="entry name" value="P-loop_NTPase"/>
</dbReference>
<dbReference type="InterPro" id="IPR013563">
    <property type="entry name" value="Oligopep_ABC_C"/>
</dbReference>
<dbReference type="SUPFAM" id="SSF52540">
    <property type="entry name" value="P-loop containing nucleoside triphosphate hydrolases"/>
    <property type="match status" value="1"/>
</dbReference>
<dbReference type="GO" id="GO:0005886">
    <property type="term" value="C:plasma membrane"/>
    <property type="evidence" value="ECO:0007669"/>
    <property type="project" value="UniProtKB-SubCell"/>
</dbReference>
<evidence type="ECO:0000256" key="4">
    <source>
        <dbReference type="ARBA" id="ARBA00022475"/>
    </source>
</evidence>
<reference evidence="9 10" key="1">
    <citation type="submission" date="2016-10" db="EMBL/GenBank/DDBJ databases">
        <authorList>
            <person name="de Groot N.N."/>
        </authorList>
    </citation>
    <scope>NUCLEOTIDE SEQUENCE [LARGE SCALE GENOMIC DNA]</scope>
    <source>
        <strain evidence="9 10">DSM 11443</strain>
    </source>
</reference>
<evidence type="ECO:0000256" key="1">
    <source>
        <dbReference type="ARBA" id="ARBA00004417"/>
    </source>
</evidence>
<dbReference type="GO" id="GO:0015833">
    <property type="term" value="P:peptide transport"/>
    <property type="evidence" value="ECO:0007669"/>
    <property type="project" value="InterPro"/>
</dbReference>
<evidence type="ECO:0000313" key="10">
    <source>
        <dbReference type="Proteomes" id="UP000198977"/>
    </source>
</evidence>
<dbReference type="SMART" id="SM00382">
    <property type="entry name" value="AAA"/>
    <property type="match status" value="1"/>
</dbReference>
<dbReference type="PANTHER" id="PTHR43297:SF2">
    <property type="entry name" value="DIPEPTIDE TRANSPORT ATP-BINDING PROTEIN DPPD"/>
    <property type="match status" value="1"/>
</dbReference>
<dbReference type="AlphaFoldDB" id="A0A1I1XVX8"/>
<dbReference type="OrthoDB" id="7957282at2"/>
<dbReference type="GO" id="GO:0016887">
    <property type="term" value="F:ATP hydrolysis activity"/>
    <property type="evidence" value="ECO:0007669"/>
    <property type="project" value="InterPro"/>
</dbReference>
<protein>
    <submittedName>
        <fullName evidence="9">Peptide/nickel transport system ATP-binding protein</fullName>
    </submittedName>
</protein>
<evidence type="ECO:0000256" key="2">
    <source>
        <dbReference type="ARBA" id="ARBA00005417"/>
    </source>
</evidence>
<dbReference type="Pfam" id="PF08352">
    <property type="entry name" value="oligo_HPY"/>
    <property type="match status" value="1"/>
</dbReference>
<gene>
    <name evidence="9" type="ORF">SAMN04488523_10525</name>
</gene>
<dbReference type="InterPro" id="IPR017871">
    <property type="entry name" value="ABC_transporter-like_CS"/>
</dbReference>
<dbReference type="InterPro" id="IPR050388">
    <property type="entry name" value="ABC_Ni/Peptide_Import"/>
</dbReference>
<dbReference type="FunFam" id="3.40.50.300:FF:000016">
    <property type="entry name" value="Oligopeptide ABC transporter ATP-binding component"/>
    <property type="match status" value="1"/>
</dbReference>
<dbReference type="Gene3D" id="3.40.50.300">
    <property type="entry name" value="P-loop containing nucleotide triphosphate hydrolases"/>
    <property type="match status" value="1"/>
</dbReference>
<keyword evidence="4" id="KW-1003">Cell membrane</keyword>
<dbReference type="GO" id="GO:0055085">
    <property type="term" value="P:transmembrane transport"/>
    <property type="evidence" value="ECO:0007669"/>
    <property type="project" value="UniProtKB-ARBA"/>
</dbReference>
<evidence type="ECO:0000259" key="8">
    <source>
        <dbReference type="PROSITE" id="PS50893"/>
    </source>
</evidence>
<proteinExistence type="inferred from homology"/>
<dbReference type="GO" id="GO:0005524">
    <property type="term" value="F:ATP binding"/>
    <property type="evidence" value="ECO:0007669"/>
    <property type="project" value="UniProtKB-KW"/>
</dbReference>
<dbReference type="PANTHER" id="PTHR43297">
    <property type="entry name" value="OLIGOPEPTIDE TRANSPORT ATP-BINDING PROTEIN APPD"/>
    <property type="match status" value="1"/>
</dbReference>
<dbReference type="EMBL" id="FOMW01000005">
    <property type="protein sequence ID" value="SFE10838.1"/>
    <property type="molecule type" value="Genomic_DNA"/>
</dbReference>
<dbReference type="InterPro" id="IPR003593">
    <property type="entry name" value="AAA+_ATPase"/>
</dbReference>
<name>A0A1I1XVX8_9RHOB</name>
<evidence type="ECO:0000256" key="7">
    <source>
        <dbReference type="ARBA" id="ARBA00023136"/>
    </source>
</evidence>
<comment type="subcellular location">
    <subcellularLocation>
        <location evidence="1">Cell inner membrane</location>
        <topology evidence="1">Peripheral membrane protein</topology>
    </subcellularLocation>
</comment>
<dbReference type="InterPro" id="IPR003439">
    <property type="entry name" value="ABC_transporter-like_ATP-bd"/>
</dbReference>
<organism evidence="9 10">
    <name type="scientific">Sulfitobacter brevis</name>
    <dbReference type="NCBI Taxonomy" id="74348"/>
    <lineage>
        <taxon>Bacteria</taxon>
        <taxon>Pseudomonadati</taxon>
        <taxon>Pseudomonadota</taxon>
        <taxon>Alphaproteobacteria</taxon>
        <taxon>Rhodobacterales</taxon>
        <taxon>Roseobacteraceae</taxon>
        <taxon>Sulfitobacter</taxon>
    </lineage>
</organism>
<evidence type="ECO:0000256" key="5">
    <source>
        <dbReference type="ARBA" id="ARBA00022741"/>
    </source>
</evidence>
<dbReference type="Pfam" id="PF00005">
    <property type="entry name" value="ABC_tran"/>
    <property type="match status" value="1"/>
</dbReference>
<keyword evidence="10" id="KW-1185">Reference proteome</keyword>
<dbReference type="Proteomes" id="UP000198977">
    <property type="component" value="Unassembled WGS sequence"/>
</dbReference>
<dbReference type="STRING" id="74348.SAMN04488523_10525"/>
<evidence type="ECO:0000256" key="6">
    <source>
        <dbReference type="ARBA" id="ARBA00022840"/>
    </source>
</evidence>